<dbReference type="InterPro" id="IPR045851">
    <property type="entry name" value="AMP-bd_C_sf"/>
</dbReference>
<dbReference type="AlphaFoldDB" id="A0A7I8DGB8"/>
<evidence type="ECO:0000256" key="4">
    <source>
        <dbReference type="ARBA" id="ARBA00023098"/>
    </source>
</evidence>
<dbReference type="GO" id="GO:0016874">
    <property type="term" value="F:ligase activity"/>
    <property type="evidence" value="ECO:0007669"/>
    <property type="project" value="UniProtKB-KW"/>
</dbReference>
<evidence type="ECO:0000256" key="3">
    <source>
        <dbReference type="ARBA" id="ARBA00022832"/>
    </source>
</evidence>
<feature type="domain" description="AMP-dependent synthetase/ligase" evidence="5">
    <location>
        <begin position="16"/>
        <end position="396"/>
    </location>
</feature>
<dbReference type="GO" id="GO:0006631">
    <property type="term" value="P:fatty acid metabolic process"/>
    <property type="evidence" value="ECO:0007669"/>
    <property type="project" value="UniProtKB-KW"/>
</dbReference>
<gene>
    <name evidence="7" type="primary">alkK_2</name>
    <name evidence="7" type="ORF">skT53_18360</name>
</gene>
<evidence type="ECO:0000313" key="7">
    <source>
        <dbReference type="EMBL" id="BCJ86851.1"/>
    </source>
</evidence>
<reference evidence="7 8" key="1">
    <citation type="submission" date="2020-08" db="EMBL/GenBank/DDBJ databases">
        <title>Complete Genome Sequence of Effusibacillus dendaii Strain skT53, Isolated from Farmland soil.</title>
        <authorList>
            <person name="Konishi T."/>
            <person name="Kawasaki H."/>
        </authorList>
    </citation>
    <scope>NUCLEOTIDE SEQUENCE [LARGE SCALE GENOMIC DNA]</scope>
    <source>
        <strain evidence="8">skT53</strain>
    </source>
</reference>
<dbReference type="Pfam" id="PF00501">
    <property type="entry name" value="AMP-binding"/>
    <property type="match status" value="1"/>
</dbReference>
<dbReference type="KEGG" id="eff:skT53_18360"/>
<dbReference type="Pfam" id="PF13193">
    <property type="entry name" value="AMP-binding_C"/>
    <property type="match status" value="1"/>
</dbReference>
<dbReference type="PANTHER" id="PTHR43859">
    <property type="entry name" value="ACYL-ACTIVATING ENZYME"/>
    <property type="match status" value="1"/>
</dbReference>
<dbReference type="Gene3D" id="3.40.50.12780">
    <property type="entry name" value="N-terminal domain of ligase-like"/>
    <property type="match status" value="1"/>
</dbReference>
<dbReference type="EMBL" id="AP023366">
    <property type="protein sequence ID" value="BCJ86851.1"/>
    <property type="molecule type" value="Genomic_DNA"/>
</dbReference>
<keyword evidence="3" id="KW-0276">Fatty acid metabolism</keyword>
<evidence type="ECO:0000259" key="5">
    <source>
        <dbReference type="Pfam" id="PF00501"/>
    </source>
</evidence>
<name>A0A7I8DGB8_9BACL</name>
<dbReference type="InterPro" id="IPR042099">
    <property type="entry name" value="ANL_N_sf"/>
</dbReference>
<evidence type="ECO:0000256" key="1">
    <source>
        <dbReference type="ARBA" id="ARBA00006432"/>
    </source>
</evidence>
<dbReference type="NCBIfam" id="NF004837">
    <property type="entry name" value="PRK06187.1"/>
    <property type="match status" value="1"/>
</dbReference>
<dbReference type="PANTHER" id="PTHR43859:SF4">
    <property type="entry name" value="BUTANOATE--COA LIGASE AAE1-RELATED"/>
    <property type="match status" value="1"/>
</dbReference>
<accession>A0A7I8DGB8</accession>
<dbReference type="RefSeq" id="WP_200756268.1">
    <property type="nucleotide sequence ID" value="NZ_AP023366.1"/>
</dbReference>
<keyword evidence="2 7" id="KW-0436">Ligase</keyword>
<protein>
    <submittedName>
        <fullName evidence="7">Long-chain-fatty-acid--CoA ligase</fullName>
    </submittedName>
</protein>
<keyword evidence="4" id="KW-0443">Lipid metabolism</keyword>
<evidence type="ECO:0000256" key="2">
    <source>
        <dbReference type="ARBA" id="ARBA00022598"/>
    </source>
</evidence>
<sequence length="539" mass="60804">MMNHQLTLRTMLERAEKIFPAKEIVSRTLSGIFRYTYADYASRTRRLSSALESLGIKKGDRVGTFAWNNHRHLEAYFAIPCMGAVLHTINIRLSSEHIAYIANHAEDKVLLIDEDLVPIIEKIKDQLKTVTAYVIMTDKPELPATSLSPVYSYEQLLAQSDDGYQYPDLDEQTPMGMCYTSATTGNPKGVVYTHRSTYMHSMTLGLADTMALSESDTVMPIVPMFHVNAWGMPFASVWFGSKQVLPGQAPTPDVLLDLIEQEKVTITAGVPTVWLGVLQLLEKGDRTRNVSSLRAVVCGGSAAPRGIIQTYEEKYGIPFLHAYGMTESSPVVTVSRLKSYQQDLPYEQKLDIRAKQGLLVPGLEARVYGQNGDVKWDGQEMGELWLRGPWIADEYYKDERSKETFVDGWYHSGDVAVIDSEGTIKLVDRTKDLVKSGGEWISSVDLENALMAHPAVFEASVIGVPHPKWDERPLAFVVLKEAYKGKVEKEEFFSYLQERFAKWWVPDDVVFIEEIPKSSVGKFLKRTLRDQYVDYLTKS</sequence>
<dbReference type="InterPro" id="IPR025110">
    <property type="entry name" value="AMP-bd_C"/>
</dbReference>
<dbReference type="SUPFAM" id="SSF56801">
    <property type="entry name" value="Acetyl-CoA synthetase-like"/>
    <property type="match status" value="1"/>
</dbReference>
<dbReference type="CDD" id="cd12119">
    <property type="entry name" value="ttLC_FACS_AlkK_like"/>
    <property type="match status" value="1"/>
</dbReference>
<dbReference type="FunFam" id="3.30.300.30:FF:000008">
    <property type="entry name" value="2,3-dihydroxybenzoate-AMP ligase"/>
    <property type="match status" value="1"/>
</dbReference>
<comment type="similarity">
    <text evidence="1">Belongs to the ATP-dependent AMP-binding enzyme family.</text>
</comment>
<dbReference type="InterPro" id="IPR000873">
    <property type="entry name" value="AMP-dep_synth/lig_dom"/>
</dbReference>
<keyword evidence="8" id="KW-1185">Reference proteome</keyword>
<dbReference type="Gene3D" id="3.30.300.30">
    <property type="match status" value="1"/>
</dbReference>
<organism evidence="7 8">
    <name type="scientific">Effusibacillus dendaii</name>
    <dbReference type="NCBI Taxonomy" id="2743772"/>
    <lineage>
        <taxon>Bacteria</taxon>
        <taxon>Bacillati</taxon>
        <taxon>Bacillota</taxon>
        <taxon>Bacilli</taxon>
        <taxon>Bacillales</taxon>
        <taxon>Alicyclobacillaceae</taxon>
        <taxon>Effusibacillus</taxon>
    </lineage>
</organism>
<feature type="domain" description="AMP-binding enzyme C-terminal" evidence="6">
    <location>
        <begin position="446"/>
        <end position="522"/>
    </location>
</feature>
<dbReference type="Proteomes" id="UP000593802">
    <property type="component" value="Chromosome"/>
</dbReference>
<evidence type="ECO:0000259" key="6">
    <source>
        <dbReference type="Pfam" id="PF13193"/>
    </source>
</evidence>
<evidence type="ECO:0000313" key="8">
    <source>
        <dbReference type="Proteomes" id="UP000593802"/>
    </source>
</evidence>
<proteinExistence type="inferred from homology"/>